<sequence>MSANAETQRIPALDGWRAISILLVIIGHLVNYRYQSGPPSPIAAYLSVMGVKVFFVISGLLIAGLALKEEATTGTLSMKGFYRRRVYRILPAYFAYLATVLVFSLLGWIQQDAAGIGLAAVFVCNAPGLDCGWFVGHSWSLAYEEQFYLVFPLLFVLVPRHVKPRLFAAIHAFLAATPLLSLLLMPDTPEWAAYRVLASHFCCISAGVMLAHHRETLARLARHHALVSAAALVVVAGCIAVTSGHFGHLPYHLRNAIETLVLPVSIAWLVFRTTVHRGAVTAFLDWAPLRYIGKISFSLYLWQQIFTAAPATVTFSVLWLLPVAMFSYHFIEQPMVRLGRARSHPPELLRQSLAR</sequence>
<keyword evidence="1" id="KW-0812">Transmembrane</keyword>
<dbReference type="PANTHER" id="PTHR23028:SF53">
    <property type="entry name" value="ACYL_TRANSF_3 DOMAIN-CONTAINING PROTEIN"/>
    <property type="match status" value="1"/>
</dbReference>
<dbReference type="PANTHER" id="PTHR23028">
    <property type="entry name" value="ACETYLTRANSFERASE"/>
    <property type="match status" value="1"/>
</dbReference>
<feature type="transmembrane region" description="Helical" evidence="1">
    <location>
        <begin position="166"/>
        <end position="185"/>
    </location>
</feature>
<keyword evidence="1" id="KW-0472">Membrane</keyword>
<feature type="transmembrane region" description="Helical" evidence="1">
    <location>
        <begin position="116"/>
        <end position="135"/>
    </location>
</feature>
<evidence type="ECO:0000256" key="1">
    <source>
        <dbReference type="SAM" id="Phobius"/>
    </source>
</evidence>
<proteinExistence type="predicted"/>
<gene>
    <name evidence="3" type="ORF">RXV79_20615</name>
</gene>
<name>A0ABZ0CS28_9BURK</name>
<feature type="transmembrane region" description="Helical" evidence="1">
    <location>
        <begin position="87"/>
        <end position="109"/>
    </location>
</feature>
<dbReference type="Pfam" id="PF01757">
    <property type="entry name" value="Acyl_transf_3"/>
    <property type="match status" value="1"/>
</dbReference>
<dbReference type="EC" id="2.3.-.-" evidence="3"/>
<accession>A0ABZ0CS28</accession>
<dbReference type="EMBL" id="CP136336">
    <property type="protein sequence ID" value="WOB07311.1"/>
    <property type="molecule type" value="Genomic_DNA"/>
</dbReference>
<feature type="transmembrane region" description="Helical" evidence="1">
    <location>
        <begin position="15"/>
        <end position="32"/>
    </location>
</feature>
<feature type="transmembrane region" description="Helical" evidence="1">
    <location>
        <begin position="44"/>
        <end position="67"/>
    </location>
</feature>
<reference evidence="3 4" key="1">
    <citation type="submission" date="2023-10" db="EMBL/GenBank/DDBJ databases">
        <title>Bacteria for the degradation of biodegradable plastic PBAT(Polybutylene adipate terephthalate).</title>
        <authorList>
            <person name="Weon H.-Y."/>
            <person name="Yeon J."/>
        </authorList>
    </citation>
    <scope>NUCLEOTIDE SEQUENCE [LARGE SCALE GENOMIC DNA]</scope>
    <source>
        <strain evidence="3 4">SBD 7-3</strain>
    </source>
</reference>
<dbReference type="RefSeq" id="WP_316699982.1">
    <property type="nucleotide sequence ID" value="NZ_CP136336.1"/>
</dbReference>
<protein>
    <submittedName>
        <fullName evidence="3">Acyltransferase</fullName>
        <ecNumber evidence="3">2.3.-.-</ecNumber>
    </submittedName>
</protein>
<dbReference type="GO" id="GO:0016746">
    <property type="term" value="F:acyltransferase activity"/>
    <property type="evidence" value="ECO:0007669"/>
    <property type="project" value="UniProtKB-KW"/>
</dbReference>
<dbReference type="Proteomes" id="UP001303946">
    <property type="component" value="Chromosome"/>
</dbReference>
<dbReference type="InterPro" id="IPR002656">
    <property type="entry name" value="Acyl_transf_3_dom"/>
</dbReference>
<feature type="transmembrane region" description="Helical" evidence="1">
    <location>
        <begin position="308"/>
        <end position="331"/>
    </location>
</feature>
<keyword evidence="4" id="KW-1185">Reference proteome</keyword>
<dbReference type="InterPro" id="IPR050879">
    <property type="entry name" value="Acyltransferase_3"/>
</dbReference>
<keyword evidence="3" id="KW-0012">Acyltransferase</keyword>
<evidence type="ECO:0000259" key="2">
    <source>
        <dbReference type="Pfam" id="PF01757"/>
    </source>
</evidence>
<feature type="domain" description="Acyltransferase 3" evidence="2">
    <location>
        <begin position="11"/>
        <end position="316"/>
    </location>
</feature>
<feature type="transmembrane region" description="Helical" evidence="1">
    <location>
        <begin position="191"/>
        <end position="212"/>
    </location>
</feature>
<organism evidence="3 4">
    <name type="scientific">Piscinibacter gummiphilus</name>
    <dbReference type="NCBI Taxonomy" id="946333"/>
    <lineage>
        <taxon>Bacteria</taxon>
        <taxon>Pseudomonadati</taxon>
        <taxon>Pseudomonadota</taxon>
        <taxon>Betaproteobacteria</taxon>
        <taxon>Burkholderiales</taxon>
        <taxon>Sphaerotilaceae</taxon>
        <taxon>Piscinibacter</taxon>
    </lineage>
</organism>
<keyword evidence="3" id="KW-0808">Transferase</keyword>
<evidence type="ECO:0000313" key="4">
    <source>
        <dbReference type="Proteomes" id="UP001303946"/>
    </source>
</evidence>
<evidence type="ECO:0000313" key="3">
    <source>
        <dbReference type="EMBL" id="WOB07311.1"/>
    </source>
</evidence>
<keyword evidence="1" id="KW-1133">Transmembrane helix</keyword>
<feature type="transmembrane region" description="Helical" evidence="1">
    <location>
        <begin position="224"/>
        <end position="246"/>
    </location>
</feature>